<accession>A0A1B0CLB3</accession>
<dbReference type="OrthoDB" id="5971907at2759"/>
<evidence type="ECO:0000256" key="13">
    <source>
        <dbReference type="ARBA" id="ARBA00023212"/>
    </source>
</evidence>
<keyword evidence="14" id="KW-0131">Cell cycle</keyword>
<evidence type="ECO:0000313" key="20">
    <source>
        <dbReference type="Proteomes" id="UP000092461"/>
    </source>
</evidence>
<dbReference type="RefSeq" id="XP_055677604.1">
    <property type="nucleotide sequence ID" value="XM_055821629.1"/>
</dbReference>
<dbReference type="CTD" id="38235"/>
<reference evidence="18" key="2">
    <citation type="journal article" date="2020" name="BMC">
        <title>Leishmania infection induces a limited differential gene expression in the sand fly midgut.</title>
        <authorList>
            <person name="Coutinho-Abreu I.V."/>
            <person name="Serafim T.D."/>
            <person name="Meneses C."/>
            <person name="Kamhawi S."/>
            <person name="Oliveira F."/>
            <person name="Valenzuela J.G."/>
        </authorList>
    </citation>
    <scope>NUCLEOTIDE SEQUENCE</scope>
    <source>
        <strain evidence="18">Jacobina</strain>
        <tissue evidence="18">Midgut</tissue>
    </source>
</reference>
<dbReference type="GO" id="GO:0016020">
    <property type="term" value="C:membrane"/>
    <property type="evidence" value="ECO:0007669"/>
    <property type="project" value="UniProtKB-SubCell"/>
</dbReference>
<keyword evidence="5" id="KW-0963">Cytoplasm</keyword>
<dbReference type="GO" id="GO:0030496">
    <property type="term" value="C:midbody"/>
    <property type="evidence" value="ECO:0007669"/>
    <property type="project" value="TreeGrafter"/>
</dbReference>
<dbReference type="GO" id="GO:0000281">
    <property type="term" value="P:mitotic cytokinesis"/>
    <property type="evidence" value="ECO:0007669"/>
    <property type="project" value="TreeGrafter"/>
</dbReference>
<reference evidence="19" key="3">
    <citation type="submission" date="2020-05" db="UniProtKB">
        <authorList>
            <consortium name="EnsemblMetazoa"/>
        </authorList>
    </citation>
    <scope>IDENTIFICATION</scope>
    <source>
        <strain evidence="19">Jacobina</strain>
    </source>
</reference>
<name>A0A1B0CLB3_LUTLO</name>
<evidence type="ECO:0000256" key="6">
    <source>
        <dbReference type="ARBA" id="ARBA00022618"/>
    </source>
</evidence>
<dbReference type="EMBL" id="GITU01007470">
    <property type="protein sequence ID" value="MBC1176173.1"/>
    <property type="molecule type" value="Transcribed_RNA"/>
</dbReference>
<evidence type="ECO:0000256" key="14">
    <source>
        <dbReference type="ARBA" id="ARBA00023306"/>
    </source>
</evidence>
<dbReference type="GO" id="GO:0005819">
    <property type="term" value="C:spindle"/>
    <property type="evidence" value="ECO:0007669"/>
    <property type="project" value="UniProtKB-SubCell"/>
</dbReference>
<dbReference type="EMBL" id="AJWK01017069">
    <property type="status" value="NOT_ANNOTATED_CDS"/>
    <property type="molecule type" value="Genomic_DNA"/>
</dbReference>
<evidence type="ECO:0000256" key="5">
    <source>
        <dbReference type="ARBA" id="ARBA00022490"/>
    </source>
</evidence>
<keyword evidence="8" id="KW-0732">Signal</keyword>
<dbReference type="FunFam" id="3.30.720.220:FF:000001">
    <property type="entry name" value="Jumping translocation breakpoint"/>
    <property type="match status" value="1"/>
</dbReference>
<evidence type="ECO:0000256" key="9">
    <source>
        <dbReference type="ARBA" id="ARBA00022776"/>
    </source>
</evidence>
<evidence type="ECO:0000256" key="12">
    <source>
        <dbReference type="ARBA" id="ARBA00023136"/>
    </source>
</evidence>
<evidence type="ECO:0000256" key="7">
    <source>
        <dbReference type="ARBA" id="ARBA00022692"/>
    </source>
</evidence>
<proteinExistence type="inferred from homology"/>
<keyword evidence="10 17" id="KW-1133">Transmembrane helix</keyword>
<evidence type="ECO:0000256" key="16">
    <source>
        <dbReference type="ARBA" id="ARBA00068227"/>
    </source>
</evidence>
<evidence type="ECO:0000256" key="2">
    <source>
        <dbReference type="ARBA" id="ARBA00004186"/>
    </source>
</evidence>
<reference evidence="20" key="1">
    <citation type="submission" date="2012-05" db="EMBL/GenBank/DDBJ databases">
        <title>Whole Genome Assembly of Lutzomyia longipalpis.</title>
        <authorList>
            <person name="Richards S."/>
            <person name="Qu C."/>
            <person name="Dillon R."/>
            <person name="Worley K."/>
            <person name="Scherer S."/>
            <person name="Batterton M."/>
            <person name="Taylor A."/>
            <person name="Hawes A."/>
            <person name="Hernandez B."/>
            <person name="Kovar C."/>
            <person name="Mandapat C."/>
            <person name="Pham C."/>
            <person name="Qu C."/>
            <person name="Jing C."/>
            <person name="Bess C."/>
            <person name="Bandaranaike D."/>
            <person name="Ngo D."/>
            <person name="Ongeri F."/>
            <person name="Arias F."/>
            <person name="Lara F."/>
            <person name="Weissenberger G."/>
            <person name="Kamau G."/>
            <person name="Han H."/>
            <person name="Shen H."/>
            <person name="Dinh H."/>
            <person name="Khalil I."/>
            <person name="Jones J."/>
            <person name="Shafer J."/>
            <person name="Jayaseelan J."/>
            <person name="Quiroz J."/>
            <person name="Blankenburg K."/>
            <person name="Nguyen L."/>
            <person name="Jackson L."/>
            <person name="Francisco L."/>
            <person name="Tang L.-Y."/>
            <person name="Pu L.-L."/>
            <person name="Perales L."/>
            <person name="Lorensuhewa L."/>
            <person name="Munidasa M."/>
            <person name="Coyle M."/>
            <person name="Taylor M."/>
            <person name="Puazo M."/>
            <person name="Firestine M."/>
            <person name="Scheel M."/>
            <person name="Javaid M."/>
            <person name="Wang M."/>
            <person name="Li M."/>
            <person name="Tabassum N."/>
            <person name="Saada N."/>
            <person name="Osuji N."/>
            <person name="Aqrawi P."/>
            <person name="Fu Q."/>
            <person name="Thornton R."/>
            <person name="Raj R."/>
            <person name="Goodspeed R."/>
            <person name="Mata R."/>
            <person name="Najjar R."/>
            <person name="Gubbala S."/>
            <person name="Lee S."/>
            <person name="Denson S."/>
            <person name="Patil S."/>
            <person name="Macmil S."/>
            <person name="Qi S."/>
            <person name="Matskevitch T."/>
            <person name="Palculict T."/>
            <person name="Mathew T."/>
            <person name="Vee V."/>
            <person name="Velamala V."/>
            <person name="Korchina V."/>
            <person name="Cai W."/>
            <person name="Liu W."/>
            <person name="Dai W."/>
            <person name="Zou X."/>
            <person name="Zhu Y."/>
            <person name="Zhang Y."/>
            <person name="Wu Y.-Q."/>
            <person name="Xin Y."/>
            <person name="Nazarath L."/>
            <person name="Kovar C."/>
            <person name="Han Y."/>
            <person name="Muzny D."/>
            <person name="Gibbs R."/>
        </authorList>
    </citation>
    <scope>NUCLEOTIDE SEQUENCE [LARGE SCALE GENOMIC DNA]</scope>
    <source>
        <strain evidence="20">Jacobina</strain>
    </source>
</reference>
<dbReference type="Proteomes" id="UP000092461">
    <property type="component" value="Unassembled WGS sequence"/>
</dbReference>
<evidence type="ECO:0000256" key="17">
    <source>
        <dbReference type="SAM" id="Phobius"/>
    </source>
</evidence>
<keyword evidence="12 17" id="KW-0472">Membrane</keyword>
<feature type="transmembrane region" description="Helical" evidence="17">
    <location>
        <begin position="108"/>
        <end position="128"/>
    </location>
</feature>
<keyword evidence="11" id="KW-0496">Mitochondrion</keyword>
<evidence type="ECO:0000313" key="19">
    <source>
        <dbReference type="EnsemblMetazoa" id="LLOJ005400-PA"/>
    </source>
</evidence>
<dbReference type="InterPro" id="IPR008657">
    <property type="entry name" value="JTB"/>
</dbReference>
<comment type="similarity">
    <text evidence="15">Belongs to the JTB family.</text>
</comment>
<dbReference type="EnsemblMetazoa" id="LLOJ005400-RA">
    <property type="protein sequence ID" value="LLOJ005400-PA"/>
    <property type="gene ID" value="LLOJ005400"/>
</dbReference>
<keyword evidence="20" id="KW-1185">Reference proteome</keyword>
<dbReference type="VEuPathDB" id="VectorBase:LLOJ005400"/>
<dbReference type="KEGG" id="lll:129786535"/>
<dbReference type="AlphaFoldDB" id="A0A1B0CLB3"/>
<evidence type="ECO:0000256" key="15">
    <source>
        <dbReference type="ARBA" id="ARBA00060886"/>
    </source>
</evidence>
<keyword evidence="13" id="KW-0206">Cytoskeleton</keyword>
<dbReference type="Gene3D" id="3.30.720.220">
    <property type="match status" value="1"/>
</dbReference>
<evidence type="ECO:0000256" key="4">
    <source>
        <dbReference type="ARBA" id="ARBA00004479"/>
    </source>
</evidence>
<dbReference type="GO" id="GO:0005813">
    <property type="term" value="C:centrosome"/>
    <property type="evidence" value="ECO:0007669"/>
    <property type="project" value="UniProtKB-SubCell"/>
</dbReference>
<keyword evidence="9" id="KW-0498">Mitosis</keyword>
<dbReference type="Pfam" id="PF05439">
    <property type="entry name" value="JTB"/>
    <property type="match status" value="1"/>
</dbReference>
<feature type="transmembrane region" description="Helical" evidence="17">
    <location>
        <begin position="12"/>
        <end position="31"/>
    </location>
</feature>
<evidence type="ECO:0000256" key="1">
    <source>
        <dbReference type="ARBA" id="ARBA00004173"/>
    </source>
</evidence>
<comment type="subcellular location">
    <subcellularLocation>
        <location evidence="3">Cytoplasm</location>
        <location evidence="3">Cytoskeleton</location>
        <location evidence="3">Microtubule organizing center</location>
        <location evidence="3">Centrosome</location>
    </subcellularLocation>
    <subcellularLocation>
        <location evidence="2">Cytoplasm</location>
        <location evidence="2">Cytoskeleton</location>
        <location evidence="2">Spindle</location>
    </subcellularLocation>
    <subcellularLocation>
        <location evidence="4">Membrane</location>
        <topology evidence="4">Single-pass type I membrane protein</topology>
    </subcellularLocation>
    <subcellularLocation>
        <location evidence="1">Mitochondrion</location>
    </subcellularLocation>
</comment>
<organism evidence="19 20">
    <name type="scientific">Lutzomyia longipalpis</name>
    <name type="common">Sand fly</name>
    <dbReference type="NCBI Taxonomy" id="7200"/>
    <lineage>
        <taxon>Eukaryota</taxon>
        <taxon>Metazoa</taxon>
        <taxon>Ecdysozoa</taxon>
        <taxon>Arthropoda</taxon>
        <taxon>Hexapoda</taxon>
        <taxon>Insecta</taxon>
        <taxon>Pterygota</taxon>
        <taxon>Neoptera</taxon>
        <taxon>Endopterygota</taxon>
        <taxon>Diptera</taxon>
        <taxon>Nematocera</taxon>
        <taxon>Psychodoidea</taxon>
        <taxon>Psychodidae</taxon>
        <taxon>Lutzomyia</taxon>
        <taxon>Lutzomyia</taxon>
    </lineage>
</organism>
<keyword evidence="7 17" id="KW-0812">Transmembrane</keyword>
<evidence type="ECO:0000256" key="11">
    <source>
        <dbReference type="ARBA" id="ARBA00023128"/>
    </source>
</evidence>
<evidence type="ECO:0000256" key="10">
    <source>
        <dbReference type="ARBA" id="ARBA00022989"/>
    </source>
</evidence>
<keyword evidence="6" id="KW-0132">Cell division</keyword>
<dbReference type="GO" id="GO:0005739">
    <property type="term" value="C:mitochondrion"/>
    <property type="evidence" value="ECO:0007669"/>
    <property type="project" value="UniProtKB-SubCell"/>
</dbReference>
<protein>
    <recommendedName>
        <fullName evidence="16">Protein JTB</fullName>
    </recommendedName>
</protein>
<evidence type="ECO:0000256" key="8">
    <source>
        <dbReference type="ARBA" id="ARBA00022729"/>
    </source>
</evidence>
<evidence type="ECO:0000313" key="18">
    <source>
        <dbReference type="EMBL" id="MBC1176173.1"/>
    </source>
</evidence>
<sequence>MIETCPRRRMITGISFLVILTTLVLIIESRWTGSPKPKHFVIENNSTCWMKEEYEIIQDCHPCSAFEIASKIKGVCIHTHNKEVLRCKSGETVSRSCDKVAWMDKRNFWTFESILCVVGILSTLVSFYRQKLLDKKVMMRIQRQLHQSV</sequence>
<evidence type="ECO:0000256" key="3">
    <source>
        <dbReference type="ARBA" id="ARBA00004300"/>
    </source>
</evidence>
<dbReference type="PANTHER" id="PTHR13041:SF3">
    <property type="entry name" value="PROTEIN JTB"/>
    <property type="match status" value="1"/>
</dbReference>
<dbReference type="PANTHER" id="PTHR13041">
    <property type="entry name" value="JTB PROTEIN-RELATED"/>
    <property type="match status" value="1"/>
</dbReference>
<dbReference type="VEuPathDB" id="VectorBase:LLONM1_005064"/>
<dbReference type="GeneID" id="129786535"/>